<dbReference type="AlphaFoldDB" id="A0A4C1Z7M5"/>
<gene>
    <name evidence="1" type="ORF">EVAR_66575_1</name>
</gene>
<name>A0A4C1Z7M5_EUMVA</name>
<protein>
    <recommendedName>
        <fullName evidence="3">Reverse transcriptase domain-containing protein</fullName>
    </recommendedName>
</protein>
<accession>A0A4C1Z7M5</accession>
<evidence type="ECO:0000313" key="2">
    <source>
        <dbReference type="Proteomes" id="UP000299102"/>
    </source>
</evidence>
<dbReference type="OrthoDB" id="8061713at2759"/>
<keyword evidence="2" id="KW-1185">Reference proteome</keyword>
<comment type="caution">
    <text evidence="1">The sequence shown here is derived from an EMBL/GenBank/DDBJ whole genome shotgun (WGS) entry which is preliminary data.</text>
</comment>
<evidence type="ECO:0000313" key="1">
    <source>
        <dbReference type="EMBL" id="GBP82899.1"/>
    </source>
</evidence>
<reference evidence="1 2" key="1">
    <citation type="journal article" date="2019" name="Commun. Biol.">
        <title>The bagworm genome reveals a unique fibroin gene that provides high tensile strength.</title>
        <authorList>
            <person name="Kono N."/>
            <person name="Nakamura H."/>
            <person name="Ohtoshi R."/>
            <person name="Tomita M."/>
            <person name="Numata K."/>
            <person name="Arakawa K."/>
        </authorList>
    </citation>
    <scope>NUCLEOTIDE SEQUENCE [LARGE SCALE GENOMIC DNA]</scope>
</reference>
<dbReference type="EMBL" id="BGZK01001593">
    <property type="protein sequence ID" value="GBP82899.1"/>
    <property type="molecule type" value="Genomic_DNA"/>
</dbReference>
<dbReference type="Proteomes" id="UP000299102">
    <property type="component" value="Unassembled WGS sequence"/>
</dbReference>
<organism evidence="1 2">
    <name type="scientific">Eumeta variegata</name>
    <name type="common">Bagworm moth</name>
    <name type="synonym">Eumeta japonica</name>
    <dbReference type="NCBI Taxonomy" id="151549"/>
    <lineage>
        <taxon>Eukaryota</taxon>
        <taxon>Metazoa</taxon>
        <taxon>Ecdysozoa</taxon>
        <taxon>Arthropoda</taxon>
        <taxon>Hexapoda</taxon>
        <taxon>Insecta</taxon>
        <taxon>Pterygota</taxon>
        <taxon>Neoptera</taxon>
        <taxon>Endopterygota</taxon>
        <taxon>Lepidoptera</taxon>
        <taxon>Glossata</taxon>
        <taxon>Ditrysia</taxon>
        <taxon>Tineoidea</taxon>
        <taxon>Psychidae</taxon>
        <taxon>Oiketicinae</taxon>
        <taxon>Eumeta</taxon>
    </lineage>
</organism>
<sequence>MYDGLLRLRLPRSVKLVAYADDVAVVIVAKHLDEINHISGIAVEQVNRWMNTVNLQLAHYKTEAVLISSRKKLEAITLEDGKQRITSQPFIRYLRVMIDARLNLKQQTERVSAKPSVVRASIYFERRRPKAEQKTAAVISSYVNPHIWNIHLGRRTRNPRSIEESWSGIST</sequence>
<proteinExistence type="predicted"/>
<evidence type="ECO:0008006" key="3">
    <source>
        <dbReference type="Google" id="ProtNLM"/>
    </source>
</evidence>